<protein>
    <recommendedName>
        <fullName evidence="2">PKD domain-containing protein</fullName>
    </recommendedName>
</protein>
<keyword evidence="1" id="KW-0732">Signal</keyword>
<feature type="domain" description="PKD" evidence="2">
    <location>
        <begin position="149"/>
        <end position="203"/>
    </location>
</feature>
<feature type="chain" id="PRO_5047359901" description="PKD domain-containing protein" evidence="1">
    <location>
        <begin position="18"/>
        <end position="519"/>
    </location>
</feature>
<dbReference type="Proteomes" id="UP000615760">
    <property type="component" value="Unassembled WGS sequence"/>
</dbReference>
<dbReference type="SMART" id="SM00089">
    <property type="entry name" value="PKD"/>
    <property type="match status" value="2"/>
</dbReference>
<dbReference type="Pfam" id="PF00801">
    <property type="entry name" value="PKD"/>
    <property type="match status" value="1"/>
</dbReference>
<sequence>MKKIKFLFSLLFVAVLAGCSDDDTDTAFADNAPAPLNVSASFTIAQDNTGLVTITPLGEGTTGYDVYFGDGTAESAPVGIGQKVTHTYAEGQYDVKIVGKAVNGKTTEAIVPLTVSFVPPENLDVTINNVVGNPFKINVSATADYETFFEVTYGEDPSQEPEQFNEGQVVTHTYNQTGTYTVTVTALSGGTATTVYTEEVTITNPLVLPVDFEDETLNYTITDFNGNVSEVIDNPDASGSNTSSKVAAMTPANGATWTGGFLTLDEPVDLSTDQHDIRIKVWSPAAGIPVLLKLENLTDANINYEATAVTTVANQWEELIYDFSGASMTDEYHKIVLFFNAGNPGTGDTYYFDDIELYDGTEPTELPLTFEIPTVEYTWNNFGGAIGSKIENPDMSGINTSANVGQFLKTAGSETWAGIAIPMDEPIDFSTMQQVKMKVWSPIAGATVLMKFENMNPHDTSVDIEISSPTTVANQWEELTFDFTGINNDNDYQQIVLFFNYDVSGTGETYYFDDVQLSN</sequence>
<dbReference type="EMBL" id="BMJE01000005">
    <property type="protein sequence ID" value="GGB80534.1"/>
    <property type="molecule type" value="Genomic_DNA"/>
</dbReference>
<feature type="signal peptide" evidence="1">
    <location>
        <begin position="1"/>
        <end position="17"/>
    </location>
</feature>
<organism evidence="3 4">
    <name type="scientific">Flavobacterium suaedae</name>
    <dbReference type="NCBI Taxonomy" id="1767027"/>
    <lineage>
        <taxon>Bacteria</taxon>
        <taxon>Pseudomonadati</taxon>
        <taxon>Bacteroidota</taxon>
        <taxon>Flavobacteriia</taxon>
        <taxon>Flavobacteriales</taxon>
        <taxon>Flavobacteriaceae</taxon>
        <taxon>Flavobacterium</taxon>
    </lineage>
</organism>
<dbReference type="SUPFAM" id="SSF49299">
    <property type="entry name" value="PKD domain"/>
    <property type="match status" value="1"/>
</dbReference>
<dbReference type="InterPro" id="IPR035986">
    <property type="entry name" value="PKD_dom_sf"/>
</dbReference>
<dbReference type="InterPro" id="IPR022409">
    <property type="entry name" value="PKD/Chitinase_dom"/>
</dbReference>
<name>A0ABQ1JZX4_9FLAO</name>
<reference evidence="4" key="1">
    <citation type="journal article" date="2019" name="Int. J. Syst. Evol. Microbiol.">
        <title>The Global Catalogue of Microorganisms (GCM) 10K type strain sequencing project: providing services to taxonomists for standard genome sequencing and annotation.</title>
        <authorList>
            <consortium name="The Broad Institute Genomics Platform"/>
            <consortium name="The Broad Institute Genome Sequencing Center for Infectious Disease"/>
            <person name="Wu L."/>
            <person name="Ma J."/>
        </authorList>
    </citation>
    <scope>NUCLEOTIDE SEQUENCE [LARGE SCALE GENOMIC DNA]</scope>
    <source>
        <strain evidence="4">CGMCC 1.15461</strain>
    </source>
</reference>
<gene>
    <name evidence="3" type="ORF">GCM10007424_20800</name>
</gene>
<comment type="caution">
    <text evidence="3">The sequence shown here is derived from an EMBL/GenBank/DDBJ whole genome shotgun (WGS) entry which is preliminary data.</text>
</comment>
<dbReference type="InterPro" id="IPR008979">
    <property type="entry name" value="Galactose-bd-like_sf"/>
</dbReference>
<dbReference type="Gene3D" id="2.60.120.260">
    <property type="entry name" value="Galactose-binding domain-like"/>
    <property type="match status" value="2"/>
</dbReference>
<dbReference type="SUPFAM" id="SSF49785">
    <property type="entry name" value="Galactose-binding domain-like"/>
    <property type="match status" value="1"/>
</dbReference>
<dbReference type="Gene3D" id="2.60.40.10">
    <property type="entry name" value="Immunoglobulins"/>
    <property type="match status" value="1"/>
</dbReference>
<evidence type="ECO:0000313" key="4">
    <source>
        <dbReference type="Proteomes" id="UP000615760"/>
    </source>
</evidence>
<keyword evidence="4" id="KW-1185">Reference proteome</keyword>
<dbReference type="RefSeq" id="WP_188621229.1">
    <property type="nucleotide sequence ID" value="NZ_BMJE01000005.1"/>
</dbReference>
<dbReference type="PROSITE" id="PS51257">
    <property type="entry name" value="PROKAR_LIPOPROTEIN"/>
    <property type="match status" value="1"/>
</dbReference>
<evidence type="ECO:0000256" key="1">
    <source>
        <dbReference type="SAM" id="SignalP"/>
    </source>
</evidence>
<dbReference type="InterPro" id="IPR013783">
    <property type="entry name" value="Ig-like_fold"/>
</dbReference>
<accession>A0ABQ1JZX4</accession>
<dbReference type="PROSITE" id="PS50093">
    <property type="entry name" value="PKD"/>
    <property type="match status" value="1"/>
</dbReference>
<dbReference type="InterPro" id="IPR000601">
    <property type="entry name" value="PKD_dom"/>
</dbReference>
<evidence type="ECO:0000259" key="2">
    <source>
        <dbReference type="PROSITE" id="PS50093"/>
    </source>
</evidence>
<dbReference type="CDD" id="cd00146">
    <property type="entry name" value="PKD"/>
    <property type="match status" value="1"/>
</dbReference>
<proteinExistence type="predicted"/>
<evidence type="ECO:0000313" key="3">
    <source>
        <dbReference type="EMBL" id="GGB80534.1"/>
    </source>
</evidence>